<accession>M1DXY4</accession>
<name>M1DXY4_SOLTU</name>
<dbReference type="EnsemblPlants" id="PGSC0003DMT400096207">
    <property type="protein sequence ID" value="PGSC0003DMT400096207"/>
    <property type="gene ID" value="PGSC0003DMG400045778"/>
</dbReference>
<dbReference type="Gramene" id="PGSC0003DMT400096207">
    <property type="protein sequence ID" value="PGSC0003DMT400096207"/>
    <property type="gene ID" value="PGSC0003DMG400045778"/>
</dbReference>
<dbReference type="AlphaFoldDB" id="M1DXY4"/>
<reference evidence="3" key="2">
    <citation type="submission" date="2015-06" db="UniProtKB">
        <authorList>
            <consortium name="EnsemblPlants"/>
        </authorList>
    </citation>
    <scope>IDENTIFICATION</scope>
    <source>
        <strain evidence="3">DM1-3 516 R44</strain>
    </source>
</reference>
<evidence type="ECO:0000313" key="4">
    <source>
        <dbReference type="Proteomes" id="UP000011115"/>
    </source>
</evidence>
<dbReference type="Proteomes" id="UP000011115">
    <property type="component" value="Unassembled WGS sequence"/>
</dbReference>
<dbReference type="PaxDb" id="4113-PGSC0003DMT400096207"/>
<feature type="signal peptide" evidence="2">
    <location>
        <begin position="1"/>
        <end position="15"/>
    </location>
</feature>
<dbReference type="HOGENOM" id="CLU_1573374_0_0_1"/>
<proteinExistence type="predicted"/>
<sequence>MVIKLLVGFAGVAVSELAGQSCCLRRPELLFNRSSSALVVVPLKKNGDTRKGEREEKSLIGVNSDFRQFRKVEVHARAWREEKKGERRREKRRKEKRNQELSRTFEFGCGFRQGFNPTRCNFELNLIYSEVINDPKCLGKELSEIKGFRGENGEEKSGNTWEGLGASRPS</sequence>
<keyword evidence="4" id="KW-1185">Reference proteome</keyword>
<feature type="compositionally biased region" description="Basic and acidic residues" evidence="1">
    <location>
        <begin position="148"/>
        <end position="157"/>
    </location>
</feature>
<organism evidence="3 4">
    <name type="scientific">Solanum tuberosum</name>
    <name type="common">Potato</name>
    <dbReference type="NCBI Taxonomy" id="4113"/>
    <lineage>
        <taxon>Eukaryota</taxon>
        <taxon>Viridiplantae</taxon>
        <taxon>Streptophyta</taxon>
        <taxon>Embryophyta</taxon>
        <taxon>Tracheophyta</taxon>
        <taxon>Spermatophyta</taxon>
        <taxon>Magnoliopsida</taxon>
        <taxon>eudicotyledons</taxon>
        <taxon>Gunneridae</taxon>
        <taxon>Pentapetalae</taxon>
        <taxon>asterids</taxon>
        <taxon>lamiids</taxon>
        <taxon>Solanales</taxon>
        <taxon>Solanaceae</taxon>
        <taxon>Solanoideae</taxon>
        <taxon>Solaneae</taxon>
        <taxon>Solanum</taxon>
    </lineage>
</organism>
<keyword evidence="2" id="KW-0732">Signal</keyword>
<protein>
    <submittedName>
        <fullName evidence="3">Uncharacterized protein</fullName>
    </submittedName>
</protein>
<reference evidence="4" key="1">
    <citation type="journal article" date="2011" name="Nature">
        <title>Genome sequence and analysis of the tuber crop potato.</title>
        <authorList>
            <consortium name="The Potato Genome Sequencing Consortium"/>
        </authorList>
    </citation>
    <scope>NUCLEOTIDE SEQUENCE [LARGE SCALE GENOMIC DNA]</scope>
    <source>
        <strain evidence="4">cv. DM1-3 516 R44</strain>
    </source>
</reference>
<evidence type="ECO:0000256" key="2">
    <source>
        <dbReference type="SAM" id="SignalP"/>
    </source>
</evidence>
<feature type="region of interest" description="Disordered" evidence="1">
    <location>
        <begin position="148"/>
        <end position="170"/>
    </location>
</feature>
<dbReference type="InParanoid" id="M1DXY4"/>
<evidence type="ECO:0000313" key="3">
    <source>
        <dbReference type="EnsemblPlants" id="PGSC0003DMT400096207"/>
    </source>
</evidence>
<evidence type="ECO:0000256" key="1">
    <source>
        <dbReference type="SAM" id="MobiDB-lite"/>
    </source>
</evidence>
<feature type="chain" id="PRO_5013379773" evidence="2">
    <location>
        <begin position="16"/>
        <end position="170"/>
    </location>
</feature>